<dbReference type="Pfam" id="PF08352">
    <property type="entry name" value="oligo_HPY"/>
    <property type="match status" value="2"/>
</dbReference>
<dbReference type="OrthoDB" id="8036461at2"/>
<dbReference type="InterPro" id="IPR003593">
    <property type="entry name" value="AAA+_ATPase"/>
</dbReference>
<sequence>MTDRTPLLEVKNLNIAFGSVKDPKPTVHDVNFQIYPGETVAIVGESGSGKSTTAHAIIDLLPGSGHVTSGSITFTGDELVGASSTKMTSLRGSQIGLVPQDPMTNLNPVWTIGRQITEALAANNVAKGAAAKKRACELLAEAGMPNPETHLKQYPHEFSGGMCQRALIAIGLHARPALLIADEPTSALDVTVQKQILDHLQGLIETLGTAVLLITHDLGLAAERASRVIVMQHGRIVEQGPSREILTNPQHPYTKQLIAAAPSLAARRSETRHQRAIDGGLTLLEVKGATKRFLLPDSRPWKKNYFTAVDKVDLAIRQMHTTAIVGESGSGKSTLAKMMLGLLEPTEGEVTYEGKSIRKMHRDDELSFRKRVQPVFQNPYGTLDPMWSVFNIIEEPLKVHHLGDKKTRTRRVSEILDRVALPQSMLRRYPMELSGGQQQRVAIARALVLEPELIICDEAVSALDVLVQAQILELLNELQRDLGLTYVFITHDLAVVKQIADDVVVMRDGAIVERGETDELFAHPQQEYTQRLLDAIPGAKILG</sequence>
<gene>
    <name evidence="7" type="primary">gsiA</name>
    <name evidence="6" type="ORF">AL705_04930</name>
    <name evidence="7" type="ORF">LC603019_00969</name>
</gene>
<protein>
    <submittedName>
        <fullName evidence="6">ABC transporter ATP-binding protein</fullName>
    </submittedName>
    <submittedName>
        <fullName evidence="7">Glutathione import ATP-binding protein GsiA</fullName>
    </submittedName>
</protein>
<dbReference type="EMBL" id="LR584267">
    <property type="protein sequence ID" value="VHO00747.1"/>
    <property type="molecule type" value="Genomic_DNA"/>
</dbReference>
<dbReference type="GO" id="GO:0015833">
    <property type="term" value="P:peptide transport"/>
    <property type="evidence" value="ECO:0007669"/>
    <property type="project" value="InterPro"/>
</dbReference>
<dbReference type="InterPro" id="IPR017871">
    <property type="entry name" value="ABC_transporter-like_CS"/>
</dbReference>
<evidence type="ECO:0000259" key="5">
    <source>
        <dbReference type="PROSITE" id="PS50893"/>
    </source>
</evidence>
<keyword evidence="2" id="KW-0813">Transport</keyword>
<dbReference type="STRING" id="1528099.AL705_04930"/>
<evidence type="ECO:0000256" key="2">
    <source>
        <dbReference type="ARBA" id="ARBA00022448"/>
    </source>
</evidence>
<dbReference type="Gene3D" id="3.40.50.300">
    <property type="entry name" value="P-loop containing nucleotide triphosphate hydrolases"/>
    <property type="match status" value="2"/>
</dbReference>
<keyword evidence="9" id="KW-1185">Reference proteome</keyword>
<evidence type="ECO:0000313" key="9">
    <source>
        <dbReference type="Proteomes" id="UP000324288"/>
    </source>
</evidence>
<reference evidence="6 8" key="1">
    <citation type="journal article" date="2015" name="Genome Announc.">
        <title>Complete Genome Sequences for Two Strains of a Novel Fastidious, Partially Acid-Fast, Gram-Positive Corynebacterineae Bacterium, Derived from Human Clinical Samples.</title>
        <authorList>
            <person name="Nicholson A.C."/>
            <person name="Bell M."/>
            <person name="Humrighouse B.W."/>
            <person name="McQuiston J.R."/>
        </authorList>
    </citation>
    <scope>NUCLEOTIDE SEQUENCE [LARGE SCALE GENOMIC DNA]</scope>
    <source>
        <strain evidence="6 8">X1698</strain>
    </source>
</reference>
<dbReference type="Proteomes" id="UP000324288">
    <property type="component" value="Chromosome"/>
</dbReference>
<dbReference type="GeneID" id="84894897"/>
<dbReference type="FunFam" id="3.40.50.300:FF:000016">
    <property type="entry name" value="Oligopeptide ABC transporter ATP-binding component"/>
    <property type="match status" value="1"/>
</dbReference>
<reference evidence="7 9" key="3">
    <citation type="submission" date="2019-04" db="EMBL/GenBank/DDBJ databases">
        <authorList>
            <person name="Seth-Smith MB H."/>
            <person name="Seth-Smith H."/>
        </authorList>
    </citation>
    <scope>NUCLEOTIDE SEQUENCE [LARGE SCALE GENOMIC DNA]</scope>
    <source>
        <strain evidence="7">USB-603019</strain>
    </source>
</reference>
<dbReference type="PROSITE" id="PS00211">
    <property type="entry name" value="ABC_TRANSPORTER_1"/>
    <property type="match status" value="2"/>
</dbReference>
<dbReference type="PATRIC" id="fig|1528099.3.peg.969"/>
<dbReference type="InterPro" id="IPR013563">
    <property type="entry name" value="Oligopep_ABC_C"/>
</dbReference>
<dbReference type="AlphaFoldDB" id="A0A0M5KZM3"/>
<evidence type="ECO:0000256" key="3">
    <source>
        <dbReference type="ARBA" id="ARBA00022741"/>
    </source>
</evidence>
<dbReference type="EMBL" id="CP012390">
    <property type="protein sequence ID" value="ALE19067.1"/>
    <property type="molecule type" value="Genomic_DNA"/>
</dbReference>
<evidence type="ECO:0000256" key="4">
    <source>
        <dbReference type="ARBA" id="ARBA00022840"/>
    </source>
</evidence>
<proteinExistence type="inferred from homology"/>
<dbReference type="GO" id="GO:0016887">
    <property type="term" value="F:ATP hydrolysis activity"/>
    <property type="evidence" value="ECO:0007669"/>
    <property type="project" value="InterPro"/>
</dbReference>
<dbReference type="PANTHER" id="PTHR43776">
    <property type="entry name" value="TRANSPORT ATP-BINDING PROTEIN"/>
    <property type="match status" value="1"/>
</dbReference>
<dbReference type="CDD" id="cd03257">
    <property type="entry name" value="ABC_NikE_OppD_transporters"/>
    <property type="match status" value="2"/>
</dbReference>
<name>A0A0M5KZM3_9ACTN</name>
<evidence type="ECO:0000313" key="8">
    <source>
        <dbReference type="Proteomes" id="UP000068137"/>
    </source>
</evidence>
<dbReference type="NCBIfam" id="NF007739">
    <property type="entry name" value="PRK10419.1"/>
    <property type="match status" value="2"/>
</dbReference>
<comment type="similarity">
    <text evidence="1">Belongs to the ABC transporter superfamily.</text>
</comment>
<dbReference type="InterPro" id="IPR003439">
    <property type="entry name" value="ABC_transporter-like_ATP-bd"/>
</dbReference>
<keyword evidence="3" id="KW-0547">Nucleotide-binding</keyword>
<dbReference type="SUPFAM" id="SSF52540">
    <property type="entry name" value="P-loop containing nucleoside triphosphate hydrolases"/>
    <property type="match status" value="2"/>
</dbReference>
<dbReference type="Proteomes" id="UP000068137">
    <property type="component" value="Chromosome"/>
</dbReference>
<dbReference type="RefSeq" id="WP_053962068.1">
    <property type="nucleotide sequence ID" value="NZ_CP009312.1"/>
</dbReference>
<dbReference type="KEGG" id="cbq:AL705_04930"/>
<evidence type="ECO:0000313" key="6">
    <source>
        <dbReference type="EMBL" id="ALE19067.1"/>
    </source>
</evidence>
<dbReference type="InterPro" id="IPR027417">
    <property type="entry name" value="P-loop_NTPase"/>
</dbReference>
<dbReference type="PROSITE" id="PS50893">
    <property type="entry name" value="ABC_TRANSPORTER_2"/>
    <property type="match status" value="2"/>
</dbReference>
<dbReference type="Pfam" id="PF00005">
    <property type="entry name" value="ABC_tran"/>
    <property type="match status" value="2"/>
</dbReference>
<feature type="domain" description="ABC transporter" evidence="5">
    <location>
        <begin position="10"/>
        <end position="258"/>
    </location>
</feature>
<reference evidence="6" key="2">
    <citation type="journal article" date="2016" name="Int. J. Syst. Evol. Microbiol.">
        <title>Lawsonella clevelandensis gen. nov., sp. nov., a new member of the suborder Corynebacterineae isolated from human abscesses.</title>
        <authorList>
            <person name="Bell M.E."/>
            <person name="Bernard K.A."/>
            <person name="Harrington S.M."/>
            <person name="Patel N.B."/>
            <person name="Tucker T.A."/>
            <person name="Metcalfe M.G."/>
            <person name="McQuiston J.R."/>
        </authorList>
    </citation>
    <scope>NUCLEOTIDE SEQUENCE</scope>
    <source>
        <strain evidence="6">X1698</strain>
    </source>
</reference>
<dbReference type="GO" id="GO:0005524">
    <property type="term" value="F:ATP binding"/>
    <property type="evidence" value="ECO:0007669"/>
    <property type="project" value="UniProtKB-KW"/>
</dbReference>
<feature type="domain" description="ABC transporter" evidence="5">
    <location>
        <begin position="284"/>
        <end position="533"/>
    </location>
</feature>
<evidence type="ECO:0000313" key="7">
    <source>
        <dbReference type="EMBL" id="VHO00747.1"/>
    </source>
</evidence>
<accession>A0A0M5KZM3</accession>
<keyword evidence="4 6" id="KW-0067">ATP-binding</keyword>
<evidence type="ECO:0000256" key="1">
    <source>
        <dbReference type="ARBA" id="ARBA00005417"/>
    </source>
</evidence>
<dbReference type="SMART" id="SM00382">
    <property type="entry name" value="AAA"/>
    <property type="match status" value="2"/>
</dbReference>
<dbReference type="NCBIfam" id="NF008453">
    <property type="entry name" value="PRK11308.1"/>
    <property type="match status" value="2"/>
</dbReference>
<dbReference type="InterPro" id="IPR050319">
    <property type="entry name" value="ABC_transp_ATP-bind"/>
</dbReference>
<organism evidence="6 8">
    <name type="scientific">Lawsonella clevelandensis</name>
    <dbReference type="NCBI Taxonomy" id="1528099"/>
    <lineage>
        <taxon>Bacteria</taxon>
        <taxon>Bacillati</taxon>
        <taxon>Actinomycetota</taxon>
        <taxon>Actinomycetes</taxon>
        <taxon>Mycobacteriales</taxon>
        <taxon>Lawsonellaceae</taxon>
        <taxon>Lawsonella</taxon>
    </lineage>
</organism>
<dbReference type="GO" id="GO:0055085">
    <property type="term" value="P:transmembrane transport"/>
    <property type="evidence" value="ECO:0007669"/>
    <property type="project" value="UniProtKB-ARBA"/>
</dbReference>